<dbReference type="Proteomes" id="UP000054018">
    <property type="component" value="Unassembled WGS sequence"/>
</dbReference>
<gene>
    <name evidence="1" type="ORF">PISMIDRAFT_678524</name>
</gene>
<reference evidence="1 2" key="1">
    <citation type="submission" date="2014-04" db="EMBL/GenBank/DDBJ databases">
        <authorList>
            <consortium name="DOE Joint Genome Institute"/>
            <person name="Kuo A."/>
            <person name="Kohler A."/>
            <person name="Costa M.D."/>
            <person name="Nagy L.G."/>
            <person name="Floudas D."/>
            <person name="Copeland A."/>
            <person name="Barry K.W."/>
            <person name="Cichocki N."/>
            <person name="Veneault-Fourrey C."/>
            <person name="LaButti K."/>
            <person name="Lindquist E.A."/>
            <person name="Lipzen A."/>
            <person name="Lundell T."/>
            <person name="Morin E."/>
            <person name="Murat C."/>
            <person name="Sun H."/>
            <person name="Tunlid A."/>
            <person name="Henrissat B."/>
            <person name="Grigoriev I.V."/>
            <person name="Hibbett D.S."/>
            <person name="Martin F."/>
            <person name="Nordberg H.P."/>
            <person name="Cantor M.N."/>
            <person name="Hua S.X."/>
        </authorList>
    </citation>
    <scope>NUCLEOTIDE SEQUENCE [LARGE SCALE GENOMIC DNA]</scope>
    <source>
        <strain evidence="1 2">441</strain>
    </source>
</reference>
<sequence length="77" mass="8750">MRHRRSFCVVLVFATLERPRALGRLASLPGKQQRIEQNSFGRIYSCCEGHTGKEEFLYRTPSRQGENTVHAGRAVST</sequence>
<name>A0A0C9YGJ9_9AGAM</name>
<reference evidence="2" key="2">
    <citation type="submission" date="2015-01" db="EMBL/GenBank/DDBJ databases">
        <title>Evolutionary Origins and Diversification of the Mycorrhizal Mutualists.</title>
        <authorList>
            <consortium name="DOE Joint Genome Institute"/>
            <consortium name="Mycorrhizal Genomics Consortium"/>
            <person name="Kohler A."/>
            <person name="Kuo A."/>
            <person name="Nagy L.G."/>
            <person name="Floudas D."/>
            <person name="Copeland A."/>
            <person name="Barry K.W."/>
            <person name="Cichocki N."/>
            <person name="Veneault-Fourrey C."/>
            <person name="LaButti K."/>
            <person name="Lindquist E.A."/>
            <person name="Lipzen A."/>
            <person name="Lundell T."/>
            <person name="Morin E."/>
            <person name="Murat C."/>
            <person name="Riley R."/>
            <person name="Ohm R."/>
            <person name="Sun H."/>
            <person name="Tunlid A."/>
            <person name="Henrissat B."/>
            <person name="Grigoriev I.V."/>
            <person name="Hibbett D.S."/>
            <person name="Martin F."/>
        </authorList>
    </citation>
    <scope>NUCLEOTIDE SEQUENCE [LARGE SCALE GENOMIC DNA]</scope>
    <source>
        <strain evidence="2">441</strain>
    </source>
</reference>
<dbReference type="HOGENOM" id="CLU_2639019_0_0_1"/>
<organism evidence="1 2">
    <name type="scientific">Pisolithus microcarpus 441</name>
    <dbReference type="NCBI Taxonomy" id="765257"/>
    <lineage>
        <taxon>Eukaryota</taxon>
        <taxon>Fungi</taxon>
        <taxon>Dikarya</taxon>
        <taxon>Basidiomycota</taxon>
        <taxon>Agaricomycotina</taxon>
        <taxon>Agaricomycetes</taxon>
        <taxon>Agaricomycetidae</taxon>
        <taxon>Boletales</taxon>
        <taxon>Sclerodermatineae</taxon>
        <taxon>Pisolithaceae</taxon>
        <taxon>Pisolithus</taxon>
    </lineage>
</organism>
<evidence type="ECO:0000313" key="2">
    <source>
        <dbReference type="Proteomes" id="UP000054018"/>
    </source>
</evidence>
<protein>
    <submittedName>
        <fullName evidence="1">Unplaced genomic scaffold scaffold_36, whole genome shotgun sequence</fullName>
    </submittedName>
</protein>
<evidence type="ECO:0000313" key="1">
    <source>
        <dbReference type="EMBL" id="KIK24045.1"/>
    </source>
</evidence>
<dbReference type="EMBL" id="KN833720">
    <property type="protein sequence ID" value="KIK24045.1"/>
    <property type="molecule type" value="Genomic_DNA"/>
</dbReference>
<proteinExistence type="predicted"/>
<dbReference type="AlphaFoldDB" id="A0A0C9YGJ9"/>
<keyword evidence="2" id="KW-1185">Reference proteome</keyword>
<accession>A0A0C9YGJ9</accession>